<reference evidence="2 3" key="1">
    <citation type="submission" date="2019-06" db="EMBL/GenBank/DDBJ databases">
        <title>Sequencing the genomes of 1000 actinobacteria strains.</title>
        <authorList>
            <person name="Klenk H.-P."/>
        </authorList>
    </citation>
    <scope>NUCLEOTIDE SEQUENCE [LARGE SCALE GENOMIC DNA]</scope>
    <source>
        <strain evidence="2 3">DSM 45456</strain>
    </source>
</reference>
<keyword evidence="1" id="KW-1133">Transmembrane helix</keyword>
<sequence length="58" mass="6186">MVVVGRTLSDDRGMSTVEYAIGTLAAAALGLLLYSLISGDWMQVLLKALLQRAFTVDA</sequence>
<dbReference type="EMBL" id="VFPP01000001">
    <property type="protein sequence ID" value="TQM81627.1"/>
    <property type="molecule type" value="Genomic_DNA"/>
</dbReference>
<comment type="caution">
    <text evidence="2">The sequence shown here is derived from an EMBL/GenBank/DDBJ whole genome shotgun (WGS) entry which is preliminary data.</text>
</comment>
<dbReference type="Pfam" id="PF14029">
    <property type="entry name" value="DUF4244"/>
    <property type="match status" value="1"/>
</dbReference>
<feature type="transmembrane region" description="Helical" evidence="1">
    <location>
        <begin position="19"/>
        <end position="37"/>
    </location>
</feature>
<evidence type="ECO:0000313" key="3">
    <source>
        <dbReference type="Proteomes" id="UP000316628"/>
    </source>
</evidence>
<protein>
    <submittedName>
        <fullName evidence="2">Uncharacterized protein DUF4244</fullName>
    </submittedName>
</protein>
<evidence type="ECO:0000256" key="1">
    <source>
        <dbReference type="SAM" id="Phobius"/>
    </source>
</evidence>
<name>A0A543JFK4_9PSEU</name>
<dbReference type="AlphaFoldDB" id="A0A543JFK4"/>
<dbReference type="Proteomes" id="UP000316628">
    <property type="component" value="Unassembled WGS sequence"/>
</dbReference>
<dbReference type="InterPro" id="IPR025338">
    <property type="entry name" value="DUF4244"/>
</dbReference>
<keyword evidence="1" id="KW-0812">Transmembrane</keyword>
<keyword evidence="3" id="KW-1185">Reference proteome</keyword>
<accession>A0A543JFK4</accession>
<keyword evidence="1" id="KW-0472">Membrane</keyword>
<organism evidence="2 3">
    <name type="scientific">Saccharothrix saharensis</name>
    <dbReference type="NCBI Taxonomy" id="571190"/>
    <lineage>
        <taxon>Bacteria</taxon>
        <taxon>Bacillati</taxon>
        <taxon>Actinomycetota</taxon>
        <taxon>Actinomycetes</taxon>
        <taxon>Pseudonocardiales</taxon>
        <taxon>Pseudonocardiaceae</taxon>
        <taxon>Saccharothrix</taxon>
    </lineage>
</organism>
<proteinExistence type="predicted"/>
<gene>
    <name evidence="2" type="ORF">FHX81_3996</name>
</gene>
<evidence type="ECO:0000313" key="2">
    <source>
        <dbReference type="EMBL" id="TQM81627.1"/>
    </source>
</evidence>